<organism evidence="8 9">
    <name type="scientific">Duganella vulcania</name>
    <dbReference type="NCBI Taxonomy" id="2692166"/>
    <lineage>
        <taxon>Bacteria</taxon>
        <taxon>Pseudomonadati</taxon>
        <taxon>Pseudomonadota</taxon>
        <taxon>Betaproteobacteria</taxon>
        <taxon>Burkholderiales</taxon>
        <taxon>Oxalobacteraceae</taxon>
        <taxon>Telluria group</taxon>
        <taxon>Duganella</taxon>
    </lineage>
</organism>
<dbReference type="InterPro" id="IPR023828">
    <property type="entry name" value="Peptidase_S8_Ser-AS"/>
</dbReference>
<evidence type="ECO:0000256" key="3">
    <source>
        <dbReference type="ARBA" id="ARBA00022801"/>
    </source>
</evidence>
<feature type="active site" description="Charge relay system" evidence="5">
    <location>
        <position position="350"/>
    </location>
</feature>
<name>A0A845GSD7_9BURK</name>
<gene>
    <name evidence="8" type="ORF">GTP90_17145</name>
</gene>
<feature type="active site" description="Charge relay system" evidence="5">
    <location>
        <position position="520"/>
    </location>
</feature>
<dbReference type="GO" id="GO:0004252">
    <property type="term" value="F:serine-type endopeptidase activity"/>
    <property type="evidence" value="ECO:0007669"/>
    <property type="project" value="UniProtKB-UniRule"/>
</dbReference>
<dbReference type="InterPro" id="IPR000209">
    <property type="entry name" value="Peptidase_S8/S53_dom"/>
</dbReference>
<feature type="compositionally biased region" description="Basic and acidic residues" evidence="6">
    <location>
        <begin position="56"/>
        <end position="66"/>
    </location>
</feature>
<dbReference type="PROSITE" id="PS00137">
    <property type="entry name" value="SUBTILASE_HIS"/>
    <property type="match status" value="1"/>
</dbReference>
<keyword evidence="4 5" id="KW-0720">Serine protease</keyword>
<dbReference type="PANTHER" id="PTHR43806:SF11">
    <property type="entry name" value="CEREVISIN-RELATED"/>
    <property type="match status" value="1"/>
</dbReference>
<dbReference type="InterPro" id="IPR015500">
    <property type="entry name" value="Peptidase_S8_subtilisin-rel"/>
</dbReference>
<dbReference type="RefSeq" id="WP_161084692.1">
    <property type="nucleotide sequence ID" value="NZ_WWCX01000029.1"/>
</dbReference>
<comment type="similarity">
    <text evidence="1 5">Belongs to the peptidase S8 family.</text>
</comment>
<evidence type="ECO:0000256" key="1">
    <source>
        <dbReference type="ARBA" id="ARBA00011073"/>
    </source>
</evidence>
<feature type="region of interest" description="Disordered" evidence="6">
    <location>
        <begin position="1"/>
        <end position="74"/>
    </location>
</feature>
<evidence type="ECO:0000256" key="5">
    <source>
        <dbReference type="PROSITE-ProRule" id="PRU01240"/>
    </source>
</evidence>
<dbReference type="GO" id="GO:0006508">
    <property type="term" value="P:proteolysis"/>
    <property type="evidence" value="ECO:0007669"/>
    <property type="project" value="UniProtKB-KW"/>
</dbReference>
<feature type="domain" description="Peptidase S8/S53" evidence="7">
    <location>
        <begin position="305"/>
        <end position="547"/>
    </location>
</feature>
<dbReference type="PANTHER" id="PTHR43806">
    <property type="entry name" value="PEPTIDASE S8"/>
    <property type="match status" value="1"/>
</dbReference>
<dbReference type="PRINTS" id="PR00723">
    <property type="entry name" value="SUBTILISIN"/>
</dbReference>
<sequence length="676" mass="70253">MPRPTNDGASSSPDPTLSGGDSGPASTENAGRSTRGASGSSSSTGGETRAAADTADPGRRPADGRGRNVAARKKQYVIAPRQPDGLQAMSFQPLQFSALEQALRSSNDIEVVDTVGPKSVLGALADGMGGSQGVLVARMTEQKAAVLHQQGQGRLLVEHDQHLNLMDPALRQPAMVTGVMPAGGGPVLNAVISVTGKDGAPQAEAEVSLFGSMLPASGVTDANGQVTLSLYGETPESVRGLYVKPKADYWSFYQRDPDISTDEPNVVVLRALSDWPSLAGFPRQRAYGWGQKAMRLDQLPGNYRGQGIKIAIIDSGAATTHANLTGIKAGFDVLNKKTNPEGWDQDTLGHGSHCAGVIAAADIASGIRGFAPDAEVHACKLFPGGQISQLIDALEYCIDKQIDVVNLSLGGAEVSEALEQQIVRAKRAGIACIVAAGNSSGAVQYPASSPNVLAVAAVGKLDEFPADSYHAQTLDQNVDAYGYFTAKFSCFGPQVAVCAPGVAITSCVPPNNFAAWDGTSMATPHVTGLAALTLAHHPDFQTPQYKARGAERVERLFQLIRASAHRVSLGDQSRTGFGMPDVLVAVGLQNAASQQPAQAVAPQQAGVMAMPAPQLGANLGGAIGGNMGGLMGGGAVYDPLGLDVARAAQMAAYGTQWPQLHVGRFPLPQPYNPIMW</sequence>
<dbReference type="PROSITE" id="PS51892">
    <property type="entry name" value="SUBTILASE"/>
    <property type="match status" value="1"/>
</dbReference>
<evidence type="ECO:0000256" key="4">
    <source>
        <dbReference type="ARBA" id="ARBA00022825"/>
    </source>
</evidence>
<protein>
    <submittedName>
        <fullName evidence="8">S8 family serine peptidase</fullName>
    </submittedName>
</protein>
<evidence type="ECO:0000256" key="2">
    <source>
        <dbReference type="ARBA" id="ARBA00022670"/>
    </source>
</evidence>
<dbReference type="EMBL" id="WWCX01000029">
    <property type="protein sequence ID" value="MYM95587.1"/>
    <property type="molecule type" value="Genomic_DNA"/>
</dbReference>
<feature type="compositionally biased region" description="Low complexity" evidence="6">
    <location>
        <begin position="30"/>
        <end position="52"/>
    </location>
</feature>
<dbReference type="SUPFAM" id="SSF52743">
    <property type="entry name" value="Subtilisin-like"/>
    <property type="match status" value="1"/>
</dbReference>
<keyword evidence="2 5" id="KW-0645">Protease</keyword>
<dbReference type="InterPro" id="IPR036852">
    <property type="entry name" value="Peptidase_S8/S53_dom_sf"/>
</dbReference>
<dbReference type="PROSITE" id="PS00138">
    <property type="entry name" value="SUBTILASE_SER"/>
    <property type="match status" value="1"/>
</dbReference>
<evidence type="ECO:0000256" key="6">
    <source>
        <dbReference type="SAM" id="MobiDB-lite"/>
    </source>
</evidence>
<evidence type="ECO:0000313" key="9">
    <source>
        <dbReference type="Proteomes" id="UP000447355"/>
    </source>
</evidence>
<feature type="active site" description="Charge relay system" evidence="5">
    <location>
        <position position="314"/>
    </location>
</feature>
<dbReference type="AlphaFoldDB" id="A0A845GSD7"/>
<dbReference type="InterPro" id="IPR022398">
    <property type="entry name" value="Peptidase_S8_His-AS"/>
</dbReference>
<accession>A0A845GSD7</accession>
<comment type="caution">
    <text evidence="8">The sequence shown here is derived from an EMBL/GenBank/DDBJ whole genome shotgun (WGS) entry which is preliminary data.</text>
</comment>
<evidence type="ECO:0000259" key="7">
    <source>
        <dbReference type="Pfam" id="PF00082"/>
    </source>
</evidence>
<evidence type="ECO:0000313" key="8">
    <source>
        <dbReference type="EMBL" id="MYM95587.1"/>
    </source>
</evidence>
<dbReference type="Gene3D" id="3.40.50.200">
    <property type="entry name" value="Peptidase S8/S53 domain"/>
    <property type="match status" value="1"/>
</dbReference>
<reference evidence="8" key="1">
    <citation type="submission" date="2019-12" db="EMBL/GenBank/DDBJ databases">
        <title>Novel species isolated from a subtropical stream in China.</title>
        <authorList>
            <person name="Lu H."/>
        </authorList>
    </citation>
    <scope>NUCLEOTIDE SEQUENCE [LARGE SCALE GENOMIC DNA]</scope>
    <source>
        <strain evidence="8">FT81W</strain>
    </source>
</reference>
<proteinExistence type="inferred from homology"/>
<dbReference type="Pfam" id="PF00082">
    <property type="entry name" value="Peptidase_S8"/>
    <property type="match status" value="1"/>
</dbReference>
<keyword evidence="3 5" id="KW-0378">Hydrolase</keyword>
<dbReference type="Proteomes" id="UP000447355">
    <property type="component" value="Unassembled WGS sequence"/>
</dbReference>
<dbReference type="InterPro" id="IPR050131">
    <property type="entry name" value="Peptidase_S8_subtilisin-like"/>
</dbReference>